<dbReference type="EMBL" id="JBHSXN010000002">
    <property type="protein sequence ID" value="MFC6953730.1"/>
    <property type="molecule type" value="Genomic_DNA"/>
</dbReference>
<sequence length="143" mass="15903">MTRTADLVVSWVVAALESKRRNTHTLATYHPEETPEHEIMSIETTVESCMDIPGVVGITEHIEGFTGDAWLVEIDQDVPVLKAGDETTTRFFVVSGVHAPYSGWECLAFPATEDGDPINFREHAGGRGYSHKATIEELIERYL</sequence>
<comment type="caution">
    <text evidence="1">The sequence shown here is derived from an EMBL/GenBank/DDBJ whole genome shotgun (WGS) entry which is preliminary data.</text>
</comment>
<dbReference type="AlphaFoldDB" id="A0ABD5VEC5"/>
<organism evidence="1 2">
    <name type="scientific">Halorubellus litoreus</name>
    <dbReference type="NCBI Taxonomy" id="755308"/>
    <lineage>
        <taxon>Archaea</taxon>
        <taxon>Methanobacteriati</taxon>
        <taxon>Methanobacteriota</taxon>
        <taxon>Stenosarchaea group</taxon>
        <taxon>Halobacteria</taxon>
        <taxon>Halobacteriales</taxon>
        <taxon>Halorubellaceae</taxon>
        <taxon>Halorubellus</taxon>
    </lineage>
</organism>
<gene>
    <name evidence="1" type="ORF">ACFQGB_12725</name>
</gene>
<evidence type="ECO:0000313" key="2">
    <source>
        <dbReference type="Proteomes" id="UP001596395"/>
    </source>
</evidence>
<proteinExistence type="predicted"/>
<keyword evidence="2" id="KW-1185">Reference proteome</keyword>
<accession>A0ABD5VEC5</accession>
<reference evidence="1 2" key="1">
    <citation type="journal article" date="2019" name="Int. J. Syst. Evol. Microbiol.">
        <title>The Global Catalogue of Microorganisms (GCM) 10K type strain sequencing project: providing services to taxonomists for standard genome sequencing and annotation.</title>
        <authorList>
            <consortium name="The Broad Institute Genomics Platform"/>
            <consortium name="The Broad Institute Genome Sequencing Center for Infectious Disease"/>
            <person name="Wu L."/>
            <person name="Ma J."/>
        </authorList>
    </citation>
    <scope>NUCLEOTIDE SEQUENCE [LARGE SCALE GENOMIC DNA]</scope>
    <source>
        <strain evidence="1 2">GX26</strain>
    </source>
</reference>
<protein>
    <submittedName>
        <fullName evidence="1">Uncharacterized protein</fullName>
    </submittedName>
</protein>
<dbReference type="Proteomes" id="UP001596395">
    <property type="component" value="Unassembled WGS sequence"/>
</dbReference>
<dbReference type="RefSeq" id="WP_336350683.1">
    <property type="nucleotide sequence ID" value="NZ_JAZAQL010000002.1"/>
</dbReference>
<name>A0ABD5VEC5_9EURY</name>
<evidence type="ECO:0000313" key="1">
    <source>
        <dbReference type="EMBL" id="MFC6953730.1"/>
    </source>
</evidence>